<keyword evidence="10" id="KW-1185">Reference proteome</keyword>
<evidence type="ECO:0000313" key="11">
    <source>
        <dbReference type="RefSeq" id="XP_013773277.1"/>
    </source>
</evidence>
<dbReference type="Pfam" id="PF02518">
    <property type="entry name" value="HATPase_c"/>
    <property type="match status" value="1"/>
</dbReference>
<evidence type="ECO:0000256" key="7">
    <source>
        <dbReference type="ARBA" id="ARBA00023128"/>
    </source>
</evidence>
<dbReference type="RefSeq" id="XP_022240207.1">
    <property type="nucleotide sequence ID" value="XM_022384499.1"/>
</dbReference>
<dbReference type="Gene3D" id="1.20.140.20">
    <property type="entry name" value="Alpha-ketoacid/pyruvate dehydrogenase kinase, N-terminal domain"/>
    <property type="match status" value="1"/>
</dbReference>
<evidence type="ECO:0000313" key="13">
    <source>
        <dbReference type="RefSeq" id="XP_022240207.1"/>
    </source>
</evidence>
<dbReference type="InterPro" id="IPR005467">
    <property type="entry name" value="His_kinase_dom"/>
</dbReference>
<dbReference type="SUPFAM" id="SSF69012">
    <property type="entry name" value="alpha-ketoacid dehydrogenase kinase, N-terminal domain"/>
    <property type="match status" value="1"/>
</dbReference>
<evidence type="ECO:0000313" key="14">
    <source>
        <dbReference type="RefSeq" id="XP_022240208.1"/>
    </source>
</evidence>
<dbReference type="RefSeq" id="XP_022240209.1">
    <property type="nucleotide sequence ID" value="XM_022384501.1"/>
</dbReference>
<organism evidence="10 15">
    <name type="scientific">Limulus polyphemus</name>
    <name type="common">Atlantic horseshoe crab</name>
    <dbReference type="NCBI Taxonomy" id="6850"/>
    <lineage>
        <taxon>Eukaryota</taxon>
        <taxon>Metazoa</taxon>
        <taxon>Ecdysozoa</taxon>
        <taxon>Arthropoda</taxon>
        <taxon>Chelicerata</taxon>
        <taxon>Merostomata</taxon>
        <taxon>Xiphosura</taxon>
        <taxon>Limulidae</taxon>
        <taxon>Limulus</taxon>
    </lineage>
</organism>
<keyword evidence="6 8" id="KW-0067">ATP-binding</keyword>
<dbReference type="EC" id="2.7.11.-" evidence="8"/>
<dbReference type="Gene3D" id="3.30.565.10">
    <property type="entry name" value="Histidine kinase-like ATPase, C-terminal domain"/>
    <property type="match status" value="1"/>
</dbReference>
<accession>A0ABM1S9A4</accession>
<name>A0ABM1S9A4_LIMPO</name>
<dbReference type="SUPFAM" id="SSF55874">
    <property type="entry name" value="ATPase domain of HSP90 chaperone/DNA topoisomerase II/histidine kinase"/>
    <property type="match status" value="1"/>
</dbReference>
<dbReference type="GeneID" id="106458320"/>
<protein>
    <recommendedName>
        <fullName evidence="8">Protein-serine/threonine kinase</fullName>
        <ecNumber evidence="8">2.7.11.-</ecNumber>
    </recommendedName>
</protein>
<dbReference type="RefSeq" id="XP_013773277.1">
    <property type="nucleotide sequence ID" value="XM_013917823.2"/>
</dbReference>
<evidence type="ECO:0000256" key="5">
    <source>
        <dbReference type="ARBA" id="ARBA00022777"/>
    </source>
</evidence>
<keyword evidence="7 8" id="KW-0496">Mitochondrion</keyword>
<evidence type="ECO:0000259" key="9">
    <source>
        <dbReference type="PROSITE" id="PS50109"/>
    </source>
</evidence>
<sequence length="424" mass="47786">MSIMLRRGFTLSGEFGSNVLYSIQKQNHMKHVARVALLETRTVAQFGDSRINHQLKERQRTINSFFNHTSIDKVAAQPSVRLDPATILYSGKSPDGSHILRSAQFLHKELPVRIANRIACFRTLPFIVVCNPTIMAVHELYIRAFSMLSEFPAITDFKLDKQYSEMLRDLLDDHRDEVTKLASGFQECRKYIKEEKLVQQFLDQTLTSRLGIRMLAEHHLALHQEQPNHVGIINTAMKLKEVVDYWADYSRQIAEHKYGKTPVIKCNGHITASFPYIQIPIDYIIPELLKNAVRATIESHPGTPESSLPPVTVTIANNDVDFILRVSDRGGGIPHHLLNHVTQYHFTTASHSEEEGAGVFSTMISESNHGPSGPMHGFGFGLPTTQAYAEYLGGNLTIETMQGIGTDVYLRLKHIDGKKGSFRI</sequence>
<dbReference type="Pfam" id="PF10436">
    <property type="entry name" value="BCDHK_Adom3"/>
    <property type="match status" value="1"/>
</dbReference>
<dbReference type="InterPro" id="IPR003594">
    <property type="entry name" value="HATPase_dom"/>
</dbReference>
<keyword evidence="3 8" id="KW-0808">Transferase</keyword>
<evidence type="ECO:0000313" key="12">
    <source>
        <dbReference type="RefSeq" id="XP_022240206.1"/>
    </source>
</evidence>
<gene>
    <name evidence="11 12 13 14 15" type="primary">LOC106458320</name>
</gene>
<dbReference type="PANTHER" id="PTHR11947">
    <property type="entry name" value="PYRUVATE DEHYDROGENASE KINASE"/>
    <property type="match status" value="1"/>
</dbReference>
<evidence type="ECO:0000313" key="10">
    <source>
        <dbReference type="Proteomes" id="UP000694941"/>
    </source>
</evidence>
<reference evidence="11 12" key="1">
    <citation type="submission" date="2025-05" db="UniProtKB">
        <authorList>
            <consortium name="RefSeq"/>
        </authorList>
    </citation>
    <scope>IDENTIFICATION</scope>
    <source>
        <tissue evidence="11 12">Muscle</tissue>
    </source>
</reference>
<dbReference type="SMART" id="SM00387">
    <property type="entry name" value="HATPase_c"/>
    <property type="match status" value="1"/>
</dbReference>
<dbReference type="InterPro" id="IPR039028">
    <property type="entry name" value="BCKD/PDK"/>
</dbReference>
<evidence type="ECO:0000313" key="15">
    <source>
        <dbReference type="RefSeq" id="XP_022240209.1"/>
    </source>
</evidence>
<evidence type="ECO:0000256" key="3">
    <source>
        <dbReference type="ARBA" id="ARBA00022679"/>
    </source>
</evidence>
<evidence type="ECO:0000256" key="1">
    <source>
        <dbReference type="ARBA" id="ARBA00006155"/>
    </source>
</evidence>
<dbReference type="InterPro" id="IPR036784">
    <property type="entry name" value="AK/P_DHK_N_sf"/>
</dbReference>
<keyword evidence="2" id="KW-0597">Phosphoprotein</keyword>
<proteinExistence type="inferred from homology"/>
<evidence type="ECO:0000256" key="6">
    <source>
        <dbReference type="ARBA" id="ARBA00022840"/>
    </source>
</evidence>
<keyword evidence="4 8" id="KW-0547">Nucleotide-binding</keyword>
<dbReference type="RefSeq" id="XP_022240208.1">
    <property type="nucleotide sequence ID" value="XM_022384500.1"/>
</dbReference>
<dbReference type="PROSITE" id="PS50109">
    <property type="entry name" value="HIS_KIN"/>
    <property type="match status" value="1"/>
</dbReference>
<dbReference type="InterPro" id="IPR018955">
    <property type="entry name" value="BCDHK/PDK_N"/>
</dbReference>
<dbReference type="CDD" id="cd16929">
    <property type="entry name" value="HATPase_PDK-like"/>
    <property type="match status" value="1"/>
</dbReference>
<dbReference type="InterPro" id="IPR036890">
    <property type="entry name" value="HATPase_C_sf"/>
</dbReference>
<dbReference type="Proteomes" id="UP000694941">
    <property type="component" value="Unplaced"/>
</dbReference>
<keyword evidence="5 8" id="KW-0418">Kinase</keyword>
<evidence type="ECO:0000256" key="2">
    <source>
        <dbReference type="ARBA" id="ARBA00022553"/>
    </source>
</evidence>
<dbReference type="RefSeq" id="XP_022240206.1">
    <property type="nucleotide sequence ID" value="XM_022384498.1"/>
</dbReference>
<feature type="domain" description="Histidine kinase" evidence="9">
    <location>
        <begin position="281"/>
        <end position="416"/>
    </location>
</feature>
<evidence type="ECO:0000256" key="4">
    <source>
        <dbReference type="ARBA" id="ARBA00022741"/>
    </source>
</evidence>
<comment type="subcellular location">
    <subcellularLocation>
        <location evidence="8">Mitochondrion matrix</location>
    </subcellularLocation>
</comment>
<comment type="similarity">
    <text evidence="1 8">Belongs to the PDK/BCKDK protein kinase family.</text>
</comment>
<evidence type="ECO:0000256" key="8">
    <source>
        <dbReference type="RuleBase" id="RU366032"/>
    </source>
</evidence>
<dbReference type="PANTHER" id="PTHR11947:SF20">
    <property type="entry name" value="[3-METHYL-2-OXOBUTANOATE DEHYDROGENASE [LIPOAMIDE]] KINASE, MITOCHONDRIAL"/>
    <property type="match status" value="1"/>
</dbReference>